<comment type="caution">
    <text evidence="1">The sequence shown here is derived from an EMBL/GenBank/DDBJ whole genome shotgun (WGS) entry which is preliminary data.</text>
</comment>
<dbReference type="EMBL" id="SMRP01000001">
    <property type="protein sequence ID" value="TDG26454.1"/>
    <property type="molecule type" value="Genomic_DNA"/>
</dbReference>
<gene>
    <name evidence="1" type="ORF">EYW47_03675</name>
</gene>
<protein>
    <submittedName>
        <fullName evidence="1">Uncharacterized protein</fullName>
    </submittedName>
</protein>
<proteinExistence type="predicted"/>
<organism evidence="1 2">
    <name type="scientific">Paraburkholderia silviterrae</name>
    <dbReference type="NCBI Taxonomy" id="2528715"/>
    <lineage>
        <taxon>Bacteria</taxon>
        <taxon>Pseudomonadati</taxon>
        <taxon>Pseudomonadota</taxon>
        <taxon>Betaproteobacteria</taxon>
        <taxon>Burkholderiales</taxon>
        <taxon>Burkholderiaceae</taxon>
        <taxon>Paraburkholderia</taxon>
    </lineage>
</organism>
<reference evidence="1 2" key="1">
    <citation type="submission" date="2019-03" db="EMBL/GenBank/DDBJ databases">
        <title>Paraburkholderia sp. 4M-K11, isolated from subtropical forest soil.</title>
        <authorList>
            <person name="Gao Z.-H."/>
            <person name="Qiu L.-H."/>
        </authorList>
    </citation>
    <scope>NUCLEOTIDE SEQUENCE [LARGE SCALE GENOMIC DNA]</scope>
    <source>
        <strain evidence="1 2">4M-K11</strain>
    </source>
</reference>
<dbReference type="AlphaFoldDB" id="A0A4V6PJ72"/>
<dbReference type="OrthoDB" id="773332at2"/>
<accession>A0A4V6PJ72</accession>
<dbReference type="InterPro" id="IPR023162">
    <property type="entry name" value="Apc36109-like_dom_sf"/>
</dbReference>
<dbReference type="SUPFAM" id="SSF116922">
    <property type="entry name" value="YugE-like"/>
    <property type="match status" value="1"/>
</dbReference>
<sequence length="91" mass="10662">MKRTFIGLDLDVKVVLLKEWDPIGVGDSPEADDEYDSYVQDVSRMLREEKTVDELYDYLRWLEVEHIGLDGDEVHTRTVAHRLMNLDKTSH</sequence>
<evidence type="ECO:0000313" key="1">
    <source>
        <dbReference type="EMBL" id="TDG26454.1"/>
    </source>
</evidence>
<keyword evidence="2" id="KW-1185">Reference proteome</keyword>
<dbReference type="Gene3D" id="1.10.340.20">
    <property type="entry name" value="Apc36109-like domain"/>
    <property type="match status" value="1"/>
</dbReference>
<evidence type="ECO:0000313" key="2">
    <source>
        <dbReference type="Proteomes" id="UP000295722"/>
    </source>
</evidence>
<dbReference type="Proteomes" id="UP000295722">
    <property type="component" value="Unassembled WGS sequence"/>
</dbReference>
<name>A0A4V6PJ72_9BURK</name>
<dbReference type="RefSeq" id="WP_133193498.1">
    <property type="nucleotide sequence ID" value="NZ_JBHUCW010000001.1"/>
</dbReference>